<protein>
    <submittedName>
        <fullName evidence="1">Uncharacterized protein</fullName>
    </submittedName>
</protein>
<feature type="non-terminal residue" evidence="1">
    <location>
        <position position="1"/>
    </location>
</feature>
<dbReference type="EMBL" id="BKCJ011865662">
    <property type="protein sequence ID" value="GFD59491.1"/>
    <property type="molecule type" value="Genomic_DNA"/>
</dbReference>
<sequence length="72" mass="7761">RRDGADGFDQEGHFGLRRVGGWIFEEHLRVAVAADEEEEANGVGAEEEGAVARGDVEDDAILRGKESGHPIC</sequence>
<name>A0A699XRB9_TANCI</name>
<reference evidence="1" key="1">
    <citation type="journal article" date="2019" name="Sci. Rep.">
        <title>Draft genome of Tanacetum cinerariifolium, the natural source of mosquito coil.</title>
        <authorList>
            <person name="Yamashiro T."/>
            <person name="Shiraishi A."/>
            <person name="Satake H."/>
            <person name="Nakayama K."/>
        </authorList>
    </citation>
    <scope>NUCLEOTIDE SEQUENCE</scope>
</reference>
<comment type="caution">
    <text evidence="1">The sequence shown here is derived from an EMBL/GenBank/DDBJ whole genome shotgun (WGS) entry which is preliminary data.</text>
</comment>
<organism evidence="1">
    <name type="scientific">Tanacetum cinerariifolium</name>
    <name type="common">Dalmatian daisy</name>
    <name type="synonym">Chrysanthemum cinerariifolium</name>
    <dbReference type="NCBI Taxonomy" id="118510"/>
    <lineage>
        <taxon>Eukaryota</taxon>
        <taxon>Viridiplantae</taxon>
        <taxon>Streptophyta</taxon>
        <taxon>Embryophyta</taxon>
        <taxon>Tracheophyta</taxon>
        <taxon>Spermatophyta</taxon>
        <taxon>Magnoliopsida</taxon>
        <taxon>eudicotyledons</taxon>
        <taxon>Gunneridae</taxon>
        <taxon>Pentapetalae</taxon>
        <taxon>asterids</taxon>
        <taxon>campanulids</taxon>
        <taxon>Asterales</taxon>
        <taxon>Asteraceae</taxon>
        <taxon>Asteroideae</taxon>
        <taxon>Anthemideae</taxon>
        <taxon>Anthemidinae</taxon>
        <taxon>Tanacetum</taxon>
    </lineage>
</organism>
<dbReference type="AlphaFoldDB" id="A0A699XRB9"/>
<accession>A0A699XRB9</accession>
<evidence type="ECO:0000313" key="1">
    <source>
        <dbReference type="EMBL" id="GFD59491.1"/>
    </source>
</evidence>
<proteinExistence type="predicted"/>
<gene>
    <name evidence="1" type="ORF">Tci_931460</name>
</gene>